<name>A0A7J9INE0_9ROSI</name>
<gene>
    <name evidence="2" type="ORF">Goarm_020365</name>
</gene>
<dbReference type="Proteomes" id="UP000593575">
    <property type="component" value="Unassembled WGS sequence"/>
</dbReference>
<organism evidence="2 3">
    <name type="scientific">Gossypium armourianum</name>
    <dbReference type="NCBI Taxonomy" id="34283"/>
    <lineage>
        <taxon>Eukaryota</taxon>
        <taxon>Viridiplantae</taxon>
        <taxon>Streptophyta</taxon>
        <taxon>Embryophyta</taxon>
        <taxon>Tracheophyta</taxon>
        <taxon>Spermatophyta</taxon>
        <taxon>Magnoliopsida</taxon>
        <taxon>eudicotyledons</taxon>
        <taxon>Gunneridae</taxon>
        <taxon>Pentapetalae</taxon>
        <taxon>rosids</taxon>
        <taxon>malvids</taxon>
        <taxon>Malvales</taxon>
        <taxon>Malvaceae</taxon>
        <taxon>Malvoideae</taxon>
        <taxon>Gossypium</taxon>
    </lineage>
</organism>
<comment type="caution">
    <text evidence="2">The sequence shown here is derived from an EMBL/GenBank/DDBJ whole genome shotgun (WGS) entry which is preliminary data.</text>
</comment>
<evidence type="ECO:0000313" key="2">
    <source>
        <dbReference type="EMBL" id="MBA0823647.1"/>
    </source>
</evidence>
<sequence>MAASSSLGPFGIREEDQHQHSTAAPTSAMGPAPPPPQRKKRNQPVLPSKYPHFYI</sequence>
<feature type="region of interest" description="Disordered" evidence="1">
    <location>
        <begin position="1"/>
        <end position="55"/>
    </location>
</feature>
<dbReference type="AlphaFoldDB" id="A0A7J9INE0"/>
<keyword evidence="3" id="KW-1185">Reference proteome</keyword>
<protein>
    <submittedName>
        <fullName evidence="2">Uncharacterized protein</fullName>
    </submittedName>
</protein>
<dbReference type="EMBL" id="JABFAE010000002">
    <property type="protein sequence ID" value="MBA0823647.1"/>
    <property type="molecule type" value="Genomic_DNA"/>
</dbReference>
<evidence type="ECO:0000313" key="3">
    <source>
        <dbReference type="Proteomes" id="UP000593575"/>
    </source>
</evidence>
<proteinExistence type="predicted"/>
<reference evidence="2 3" key="1">
    <citation type="journal article" date="2019" name="Genome Biol. Evol.">
        <title>Insights into the evolution of the New World diploid cottons (Gossypium, subgenus Houzingenia) based on genome sequencing.</title>
        <authorList>
            <person name="Grover C.E."/>
            <person name="Arick M.A. 2nd"/>
            <person name="Thrash A."/>
            <person name="Conover J.L."/>
            <person name="Sanders W.S."/>
            <person name="Peterson D.G."/>
            <person name="Frelichowski J.E."/>
            <person name="Scheffler J.A."/>
            <person name="Scheffler B.E."/>
            <person name="Wendel J.F."/>
        </authorList>
    </citation>
    <scope>NUCLEOTIDE SEQUENCE [LARGE SCALE GENOMIC DNA]</scope>
    <source>
        <strain evidence="2">6</strain>
        <tissue evidence="2">Leaf</tissue>
    </source>
</reference>
<accession>A0A7J9INE0</accession>
<feature type="compositionally biased region" description="Low complexity" evidence="1">
    <location>
        <begin position="21"/>
        <end position="30"/>
    </location>
</feature>
<evidence type="ECO:0000256" key="1">
    <source>
        <dbReference type="SAM" id="MobiDB-lite"/>
    </source>
</evidence>